<feature type="domain" description="HTH marR-type" evidence="1">
    <location>
        <begin position="14"/>
        <end position="148"/>
    </location>
</feature>
<evidence type="ECO:0000259" key="1">
    <source>
        <dbReference type="PROSITE" id="PS50995"/>
    </source>
</evidence>
<dbReference type="InterPro" id="IPR000835">
    <property type="entry name" value="HTH_MarR-typ"/>
</dbReference>
<dbReference type="SMART" id="SM00347">
    <property type="entry name" value="HTH_MARR"/>
    <property type="match status" value="1"/>
</dbReference>
<dbReference type="GO" id="GO:0003700">
    <property type="term" value="F:DNA-binding transcription factor activity"/>
    <property type="evidence" value="ECO:0007669"/>
    <property type="project" value="InterPro"/>
</dbReference>
<dbReference type="InterPro" id="IPR039422">
    <property type="entry name" value="MarR/SlyA-like"/>
</dbReference>
<dbReference type="PROSITE" id="PS50995">
    <property type="entry name" value="HTH_MARR_2"/>
    <property type="match status" value="1"/>
</dbReference>
<proteinExistence type="predicted"/>
<accession>A0A1M6ACR7</accession>
<dbReference type="SUPFAM" id="SSF46785">
    <property type="entry name" value="Winged helix' DNA-binding domain"/>
    <property type="match status" value="1"/>
</dbReference>
<dbReference type="Pfam" id="PF12802">
    <property type="entry name" value="MarR_2"/>
    <property type="match status" value="1"/>
</dbReference>
<name>A0A1M6ACR7_9RHOB</name>
<dbReference type="OrthoDB" id="8906692at2"/>
<gene>
    <name evidence="2" type="ORF">SAMN05444417_0361</name>
</gene>
<evidence type="ECO:0000313" key="2">
    <source>
        <dbReference type="EMBL" id="SHI34209.1"/>
    </source>
</evidence>
<organism evidence="2 3">
    <name type="scientific">Wenxinia saemankumensis</name>
    <dbReference type="NCBI Taxonomy" id="1447782"/>
    <lineage>
        <taxon>Bacteria</taxon>
        <taxon>Pseudomonadati</taxon>
        <taxon>Pseudomonadota</taxon>
        <taxon>Alphaproteobacteria</taxon>
        <taxon>Rhodobacterales</taxon>
        <taxon>Roseobacteraceae</taxon>
        <taxon>Wenxinia</taxon>
    </lineage>
</organism>
<dbReference type="GO" id="GO:0003677">
    <property type="term" value="F:DNA binding"/>
    <property type="evidence" value="ECO:0007669"/>
    <property type="project" value="UniProtKB-KW"/>
</dbReference>
<dbReference type="PANTHER" id="PTHR33164:SF57">
    <property type="entry name" value="MARR-FAMILY TRANSCRIPTIONAL REGULATOR"/>
    <property type="match status" value="1"/>
</dbReference>
<keyword evidence="2" id="KW-0238">DNA-binding</keyword>
<dbReference type="STRING" id="1447782.SAMN05444417_0361"/>
<dbReference type="EMBL" id="FQYO01000001">
    <property type="protein sequence ID" value="SHI34209.1"/>
    <property type="molecule type" value="Genomic_DNA"/>
</dbReference>
<dbReference type="AlphaFoldDB" id="A0A1M6ACR7"/>
<dbReference type="InterPro" id="IPR036390">
    <property type="entry name" value="WH_DNA-bd_sf"/>
</dbReference>
<dbReference type="PANTHER" id="PTHR33164">
    <property type="entry name" value="TRANSCRIPTIONAL REGULATOR, MARR FAMILY"/>
    <property type="match status" value="1"/>
</dbReference>
<dbReference type="RefSeq" id="WP_073325997.1">
    <property type="nucleotide sequence ID" value="NZ_FQYO01000001.1"/>
</dbReference>
<dbReference type="GO" id="GO:0006950">
    <property type="term" value="P:response to stress"/>
    <property type="evidence" value="ECO:0007669"/>
    <property type="project" value="TreeGrafter"/>
</dbReference>
<dbReference type="Proteomes" id="UP000184292">
    <property type="component" value="Unassembled WGS sequence"/>
</dbReference>
<dbReference type="Gene3D" id="1.10.10.10">
    <property type="entry name" value="Winged helix-like DNA-binding domain superfamily/Winged helix DNA-binding domain"/>
    <property type="match status" value="1"/>
</dbReference>
<keyword evidence="3" id="KW-1185">Reference proteome</keyword>
<reference evidence="2 3" key="1">
    <citation type="submission" date="2016-11" db="EMBL/GenBank/DDBJ databases">
        <authorList>
            <person name="Jaros S."/>
            <person name="Januszkiewicz K."/>
            <person name="Wedrychowicz H."/>
        </authorList>
    </citation>
    <scope>NUCLEOTIDE SEQUENCE [LARGE SCALE GENOMIC DNA]</scope>
    <source>
        <strain evidence="2 3">DSM 100565</strain>
    </source>
</reference>
<dbReference type="InterPro" id="IPR036388">
    <property type="entry name" value="WH-like_DNA-bd_sf"/>
</dbReference>
<protein>
    <submittedName>
        <fullName evidence="2">DNA-binding transcriptional regulator, MarR family</fullName>
    </submittedName>
</protein>
<evidence type="ECO:0000313" key="3">
    <source>
        <dbReference type="Proteomes" id="UP000184292"/>
    </source>
</evidence>
<sequence>MDDGPDDLPPFDLGTFLPYRLAVAAKRSSEDLARLYRDRFGLTVPEWRVLAHLAGAGPDISVRDVEAGIQLERYEVSRTAARLAAKGLLEKTASPADRRLVVLRLTPAGRALLAELLPLAQAYQARIEARLGAAGYQGLDAALRALEAEED</sequence>